<organism evidence="1 2">
    <name type="scientific">Clunio marinus</name>
    <dbReference type="NCBI Taxonomy" id="568069"/>
    <lineage>
        <taxon>Eukaryota</taxon>
        <taxon>Metazoa</taxon>
        <taxon>Ecdysozoa</taxon>
        <taxon>Arthropoda</taxon>
        <taxon>Hexapoda</taxon>
        <taxon>Insecta</taxon>
        <taxon>Pterygota</taxon>
        <taxon>Neoptera</taxon>
        <taxon>Endopterygota</taxon>
        <taxon>Diptera</taxon>
        <taxon>Nematocera</taxon>
        <taxon>Chironomoidea</taxon>
        <taxon>Chironomidae</taxon>
        <taxon>Clunio</taxon>
    </lineage>
</organism>
<dbReference type="AlphaFoldDB" id="A0A1J1HWZ0"/>
<protein>
    <submittedName>
        <fullName evidence="1">CLUMA_CG006095, isoform A</fullName>
    </submittedName>
</protein>
<keyword evidence="2" id="KW-1185">Reference proteome</keyword>
<evidence type="ECO:0000313" key="1">
    <source>
        <dbReference type="EMBL" id="CRK92541.1"/>
    </source>
</evidence>
<gene>
    <name evidence="1" type="ORF">CLUMA_CG006095</name>
</gene>
<dbReference type="EMBL" id="CVRI01000030">
    <property type="protein sequence ID" value="CRK92541.1"/>
    <property type="molecule type" value="Genomic_DNA"/>
</dbReference>
<evidence type="ECO:0000313" key="2">
    <source>
        <dbReference type="Proteomes" id="UP000183832"/>
    </source>
</evidence>
<name>A0A1J1HWZ0_9DIPT</name>
<reference evidence="1 2" key="1">
    <citation type="submission" date="2015-04" db="EMBL/GenBank/DDBJ databases">
        <authorList>
            <person name="Syromyatnikov M.Y."/>
            <person name="Popov V.N."/>
        </authorList>
    </citation>
    <scope>NUCLEOTIDE SEQUENCE [LARGE SCALE GENOMIC DNA]</scope>
</reference>
<dbReference type="Proteomes" id="UP000183832">
    <property type="component" value="Unassembled WGS sequence"/>
</dbReference>
<accession>A0A1J1HWZ0</accession>
<sequence length="71" mass="8333">MSQISDDVKTLRMKAASKDIRNMWVERDLLEKVAEIFTTELRVTTTLHFVKAFKDVITKFYILLIEVEITV</sequence>
<proteinExistence type="predicted"/>